<dbReference type="Gene3D" id="3.40.50.300">
    <property type="entry name" value="P-loop containing nucleotide triphosphate hydrolases"/>
    <property type="match status" value="1"/>
</dbReference>
<feature type="compositionally biased region" description="Basic and acidic residues" evidence="1">
    <location>
        <begin position="215"/>
        <end position="227"/>
    </location>
</feature>
<proteinExistence type="predicted"/>
<dbReference type="InterPro" id="IPR053159">
    <property type="entry name" value="Hybrid_Histidine_Kinase"/>
</dbReference>
<evidence type="ECO:0000256" key="1">
    <source>
        <dbReference type="SAM" id="MobiDB-lite"/>
    </source>
</evidence>
<name>A0A7S4HNX1_9STRA</name>
<reference evidence="3" key="1">
    <citation type="submission" date="2021-01" db="EMBL/GenBank/DDBJ databases">
        <authorList>
            <person name="Corre E."/>
            <person name="Pelletier E."/>
            <person name="Niang G."/>
            <person name="Scheremetjew M."/>
            <person name="Finn R."/>
            <person name="Kale V."/>
            <person name="Holt S."/>
            <person name="Cochrane G."/>
            <person name="Meng A."/>
            <person name="Brown T."/>
            <person name="Cohen L."/>
        </authorList>
    </citation>
    <scope>NUCLEOTIDE SEQUENCE</scope>
    <source>
        <strain evidence="3">Isolate 1302-5</strain>
    </source>
</reference>
<evidence type="ECO:0000259" key="2">
    <source>
        <dbReference type="Pfam" id="PF13191"/>
    </source>
</evidence>
<dbReference type="Pfam" id="PF13191">
    <property type="entry name" value="AAA_16"/>
    <property type="match status" value="1"/>
</dbReference>
<protein>
    <recommendedName>
        <fullName evidence="2">Orc1-like AAA ATPase domain-containing protein</fullName>
    </recommendedName>
</protein>
<dbReference type="PANTHER" id="PTHR43642:SF1">
    <property type="entry name" value="HYBRID SIGNAL TRANSDUCTION HISTIDINE KINASE G"/>
    <property type="match status" value="1"/>
</dbReference>
<feature type="region of interest" description="Disordered" evidence="1">
    <location>
        <begin position="205"/>
        <end position="228"/>
    </location>
</feature>
<evidence type="ECO:0000313" key="3">
    <source>
        <dbReference type="EMBL" id="CAE2204879.1"/>
    </source>
</evidence>
<sequence>MPPLVGVQVPCKRDRACRNNSFIASDAPYTNEAFDVGCPVFGSKATAARSMQVIGDALASAEGMTEGSKALCNARIEHSQVMAPREGLSNKRGSLNLQVEPASMVHSTQHVSEGKGAHGVPDEFDRGDLSLQYDLNEIFHQQAKSVDIGDCSKPLSTLPSHEKWLEMIRLAQGCVMVASQIREFSSITFPVHPSCEGQVTMAGAGSGNSLVSTKSRQESTDEIKGGDDDLTQLGTQLYELFSGWSVERDGIGEERIATSSGAAHAQTDAEIAEDIFSPIARRRRRGKQVGASLTVQGCVSLSELGLPPVICSLVSSIIDSDGTYETIEDVEEDLRRMVSQPDEYLSPKAAEVACTNGQFRIALGTLYGREEEIKKLKEIYNRATNADIFRRTKEIVLISGSSGTGKSALVWNMQDHFVKKGACFVSGKFDAMCQAQPLSAFVSAVDDYCGFLADNGDRISTVQEALNSAISSQGRAMLPSLIPNLVKILGPVPGEDYVPSMRSNGPEALQRLLFMIRALFQATCSCANPVVLFLDDLQWADEISLVLMRALLSDIAIQGLMFIGSYRNNEVGKHHILMNHLADSRYQWREFTFVR</sequence>
<dbReference type="PANTHER" id="PTHR43642">
    <property type="entry name" value="HYBRID SIGNAL TRANSDUCTION HISTIDINE KINASE G"/>
    <property type="match status" value="1"/>
</dbReference>
<dbReference type="EMBL" id="HBKQ01003283">
    <property type="protein sequence ID" value="CAE2204879.1"/>
    <property type="molecule type" value="Transcribed_RNA"/>
</dbReference>
<dbReference type="SUPFAM" id="SSF52540">
    <property type="entry name" value="P-loop containing nucleoside triphosphate hydrolases"/>
    <property type="match status" value="1"/>
</dbReference>
<dbReference type="AlphaFoldDB" id="A0A7S4HNX1"/>
<dbReference type="InterPro" id="IPR041664">
    <property type="entry name" value="AAA_16"/>
</dbReference>
<accession>A0A7S4HNX1</accession>
<dbReference type="InterPro" id="IPR027417">
    <property type="entry name" value="P-loop_NTPase"/>
</dbReference>
<feature type="domain" description="Orc1-like AAA ATPase" evidence="2">
    <location>
        <begin position="365"/>
        <end position="562"/>
    </location>
</feature>
<organism evidence="3">
    <name type="scientific">Odontella aurita</name>
    <dbReference type="NCBI Taxonomy" id="265563"/>
    <lineage>
        <taxon>Eukaryota</taxon>
        <taxon>Sar</taxon>
        <taxon>Stramenopiles</taxon>
        <taxon>Ochrophyta</taxon>
        <taxon>Bacillariophyta</taxon>
        <taxon>Mediophyceae</taxon>
        <taxon>Biddulphiophycidae</taxon>
        <taxon>Eupodiscales</taxon>
        <taxon>Odontellaceae</taxon>
        <taxon>Odontella</taxon>
    </lineage>
</organism>
<gene>
    <name evidence="3" type="ORF">OAUR00152_LOCUS2240</name>
</gene>